<dbReference type="PANTHER" id="PTHR38011:SF11">
    <property type="entry name" value="2,5-DIAMINO-6-RIBOSYLAMINO-4(3H)-PYRIMIDINONE 5'-PHOSPHATE REDUCTASE"/>
    <property type="match status" value="1"/>
</dbReference>
<dbReference type="InterPro" id="IPR050765">
    <property type="entry name" value="Riboflavin_Biosynth_HTPR"/>
</dbReference>
<sequence>MRKAVFYIAASLDGFIASADGSIAWLPTPAPGEDYGYADFIATVDTALLGRTTYEQVVGFGEWPYPTLTTYVFTHKPPAEAAHPSVRFVTSDPAEAVRQLRQESGGTI</sequence>
<protein>
    <recommendedName>
        <fullName evidence="3">Dihydrofolate reductase</fullName>
    </recommendedName>
</protein>
<evidence type="ECO:0008006" key="3">
    <source>
        <dbReference type="Google" id="ProtNLM"/>
    </source>
</evidence>
<keyword evidence="2" id="KW-1185">Reference proteome</keyword>
<dbReference type="EMBL" id="FWWW01000034">
    <property type="protein sequence ID" value="SMB81735.1"/>
    <property type="molecule type" value="Genomic_DNA"/>
</dbReference>
<dbReference type="AlphaFoldDB" id="A0A1W1UKT7"/>
<evidence type="ECO:0000313" key="2">
    <source>
        <dbReference type="Proteomes" id="UP000192266"/>
    </source>
</evidence>
<dbReference type="STRING" id="645990.SAMN00120144_3012"/>
<dbReference type="OrthoDB" id="195113at2"/>
<proteinExistence type="predicted"/>
<dbReference type="Gene3D" id="3.40.430.10">
    <property type="entry name" value="Dihydrofolate Reductase, subunit A"/>
    <property type="match status" value="1"/>
</dbReference>
<dbReference type="SUPFAM" id="SSF53597">
    <property type="entry name" value="Dihydrofolate reductase-like"/>
    <property type="match status" value="1"/>
</dbReference>
<evidence type="ECO:0000313" key="1">
    <source>
        <dbReference type="EMBL" id="SMB81735.1"/>
    </source>
</evidence>
<accession>A0A1W1UKT7</accession>
<reference evidence="1 2" key="1">
    <citation type="submission" date="2017-04" db="EMBL/GenBank/DDBJ databases">
        <authorList>
            <person name="Afonso C.L."/>
            <person name="Miller P.J."/>
            <person name="Scott M.A."/>
            <person name="Spackman E."/>
            <person name="Goraichik I."/>
            <person name="Dimitrov K.M."/>
            <person name="Suarez D.L."/>
            <person name="Swayne D.E."/>
        </authorList>
    </citation>
    <scope>NUCLEOTIDE SEQUENCE [LARGE SCALE GENOMIC DNA]</scope>
    <source>
        <strain evidence="1 2">DSM 11622</strain>
    </source>
</reference>
<organism evidence="1 2">
    <name type="scientific">Hymenobacter roseosalivarius DSM 11622</name>
    <dbReference type="NCBI Taxonomy" id="645990"/>
    <lineage>
        <taxon>Bacteria</taxon>
        <taxon>Pseudomonadati</taxon>
        <taxon>Bacteroidota</taxon>
        <taxon>Cytophagia</taxon>
        <taxon>Cytophagales</taxon>
        <taxon>Hymenobacteraceae</taxon>
        <taxon>Hymenobacter</taxon>
    </lineage>
</organism>
<dbReference type="Proteomes" id="UP000192266">
    <property type="component" value="Unassembled WGS sequence"/>
</dbReference>
<dbReference type="PANTHER" id="PTHR38011">
    <property type="entry name" value="DIHYDROFOLATE REDUCTASE FAMILY PROTEIN (AFU_ORTHOLOGUE AFUA_8G06820)"/>
    <property type="match status" value="1"/>
</dbReference>
<name>A0A1W1UKT7_9BACT</name>
<dbReference type="RefSeq" id="WP_084443388.1">
    <property type="nucleotide sequence ID" value="NZ_FWWW01000034.1"/>
</dbReference>
<gene>
    <name evidence="1" type="ORF">SAMN00120144_3012</name>
</gene>
<dbReference type="InterPro" id="IPR024072">
    <property type="entry name" value="DHFR-like_dom_sf"/>
</dbReference>